<evidence type="ECO:0000256" key="1">
    <source>
        <dbReference type="ARBA" id="ARBA00023015"/>
    </source>
</evidence>
<dbReference type="STRING" id="1471761.B0W44_04285"/>
<reference evidence="5 6" key="1">
    <citation type="journal article" date="2015" name="Int. J. Syst. Evol. Microbiol.">
        <title>Novibacillus thermophilus gen. nov., sp. nov., a Gram-staining-negative and moderately thermophilic member of the family Thermoactinomycetaceae.</title>
        <authorList>
            <person name="Yang G."/>
            <person name="Chen J."/>
            <person name="Zhou S."/>
        </authorList>
    </citation>
    <scope>NUCLEOTIDE SEQUENCE [LARGE SCALE GENOMIC DNA]</scope>
    <source>
        <strain evidence="5 6">SG-1</strain>
    </source>
</reference>
<dbReference type="RefSeq" id="WP_077718923.1">
    <property type="nucleotide sequence ID" value="NZ_CP019699.1"/>
</dbReference>
<accession>A0A1U9K502</accession>
<evidence type="ECO:0000256" key="2">
    <source>
        <dbReference type="ARBA" id="ARBA00023125"/>
    </source>
</evidence>
<sequence length="125" mass="14254">MNIIISNTSKEPIYKQIKNQIKQSIFKGELQEGDALPSIRALAKDLHISVITTKRAYEDLEQEGFITSVVGKGSFVAGQNSDLIREKRLKWIEDKLTEVVTESKTLDISLEELKDMLELLYKEDL</sequence>
<dbReference type="GO" id="GO:0003677">
    <property type="term" value="F:DNA binding"/>
    <property type="evidence" value="ECO:0007669"/>
    <property type="project" value="UniProtKB-KW"/>
</dbReference>
<dbReference type="EMBL" id="CP019699">
    <property type="protein sequence ID" value="AQS55106.1"/>
    <property type="molecule type" value="Genomic_DNA"/>
</dbReference>
<organism evidence="5 6">
    <name type="scientific">Novibacillus thermophilus</name>
    <dbReference type="NCBI Taxonomy" id="1471761"/>
    <lineage>
        <taxon>Bacteria</taxon>
        <taxon>Bacillati</taxon>
        <taxon>Bacillota</taxon>
        <taxon>Bacilli</taxon>
        <taxon>Bacillales</taxon>
        <taxon>Thermoactinomycetaceae</taxon>
        <taxon>Novibacillus</taxon>
    </lineage>
</organism>
<keyword evidence="3" id="KW-0804">Transcription</keyword>
<dbReference type="AlphaFoldDB" id="A0A1U9K502"/>
<dbReference type="KEGG" id="ntr:B0W44_04285"/>
<dbReference type="PROSITE" id="PS50949">
    <property type="entry name" value="HTH_GNTR"/>
    <property type="match status" value="1"/>
</dbReference>
<keyword evidence="2" id="KW-0238">DNA-binding</keyword>
<name>A0A1U9K502_9BACL</name>
<dbReference type="SMART" id="SM00345">
    <property type="entry name" value="HTH_GNTR"/>
    <property type="match status" value="1"/>
</dbReference>
<dbReference type="Pfam" id="PF00392">
    <property type="entry name" value="GntR"/>
    <property type="match status" value="1"/>
</dbReference>
<dbReference type="PANTHER" id="PTHR38445">
    <property type="entry name" value="HTH-TYPE TRANSCRIPTIONAL REPRESSOR YTRA"/>
    <property type="match status" value="1"/>
</dbReference>
<evidence type="ECO:0000256" key="3">
    <source>
        <dbReference type="ARBA" id="ARBA00023163"/>
    </source>
</evidence>
<dbReference type="PANTHER" id="PTHR38445:SF7">
    <property type="entry name" value="GNTR-FAMILY TRANSCRIPTIONAL REGULATOR"/>
    <property type="match status" value="1"/>
</dbReference>
<evidence type="ECO:0000313" key="6">
    <source>
        <dbReference type="Proteomes" id="UP000188603"/>
    </source>
</evidence>
<feature type="domain" description="HTH gntR-type" evidence="4">
    <location>
        <begin position="11"/>
        <end position="79"/>
    </location>
</feature>
<gene>
    <name evidence="5" type="ORF">B0W44_04285</name>
</gene>
<proteinExistence type="predicted"/>
<dbReference type="Proteomes" id="UP000188603">
    <property type="component" value="Chromosome"/>
</dbReference>
<evidence type="ECO:0000259" key="4">
    <source>
        <dbReference type="PROSITE" id="PS50949"/>
    </source>
</evidence>
<evidence type="ECO:0000313" key="5">
    <source>
        <dbReference type="EMBL" id="AQS55106.1"/>
    </source>
</evidence>
<dbReference type="InterPro" id="IPR000524">
    <property type="entry name" value="Tscrpt_reg_HTH_GntR"/>
</dbReference>
<dbReference type="GO" id="GO:0003700">
    <property type="term" value="F:DNA-binding transcription factor activity"/>
    <property type="evidence" value="ECO:0007669"/>
    <property type="project" value="InterPro"/>
</dbReference>
<dbReference type="OrthoDB" id="9801546at2"/>
<dbReference type="InterPro" id="IPR036390">
    <property type="entry name" value="WH_DNA-bd_sf"/>
</dbReference>
<dbReference type="SUPFAM" id="SSF46785">
    <property type="entry name" value="Winged helix' DNA-binding domain"/>
    <property type="match status" value="1"/>
</dbReference>
<protein>
    <submittedName>
        <fullName evidence="5">GntR family transcriptional regulator</fullName>
    </submittedName>
</protein>
<dbReference type="CDD" id="cd07377">
    <property type="entry name" value="WHTH_GntR"/>
    <property type="match status" value="1"/>
</dbReference>
<dbReference type="InterPro" id="IPR036388">
    <property type="entry name" value="WH-like_DNA-bd_sf"/>
</dbReference>
<dbReference type="Gene3D" id="1.10.10.10">
    <property type="entry name" value="Winged helix-like DNA-binding domain superfamily/Winged helix DNA-binding domain"/>
    <property type="match status" value="1"/>
</dbReference>
<keyword evidence="6" id="KW-1185">Reference proteome</keyword>
<keyword evidence="1" id="KW-0805">Transcription regulation</keyword>